<protein>
    <submittedName>
        <fullName evidence="1">Uncharacterized protein</fullName>
    </submittedName>
</protein>
<organism evidence="1 2">
    <name type="scientific">Sphingobacterium puteale</name>
    <dbReference type="NCBI Taxonomy" id="2420510"/>
    <lineage>
        <taxon>Bacteria</taxon>
        <taxon>Pseudomonadati</taxon>
        <taxon>Bacteroidota</taxon>
        <taxon>Sphingobacteriia</taxon>
        <taxon>Sphingobacteriales</taxon>
        <taxon>Sphingobacteriaceae</taxon>
        <taxon>Sphingobacterium</taxon>
    </lineage>
</organism>
<keyword evidence="2" id="KW-1185">Reference proteome</keyword>
<dbReference type="OrthoDB" id="711377at2"/>
<evidence type="ECO:0000313" key="1">
    <source>
        <dbReference type="EMBL" id="RKO72138.1"/>
    </source>
</evidence>
<evidence type="ECO:0000313" key="2">
    <source>
        <dbReference type="Proteomes" id="UP000282423"/>
    </source>
</evidence>
<sequence>MKESIQRALGFAKALRKFFETEPLDEKTIISRKVCVKYNARKYGPLNIFIKTAASYFPENYQLDEDLLKAANAIDDIYHPLHMLYYLLSNAKKVDSPRQPLPIKKSYSYMIWQIFNLSKVNIVATLPKHPRLIEIREETLELSAAKAEILILTSGGDYFEVNHLLSKIDLTNKYVIICSSFDEAKIRDHVLYRVDRKISPTFGSERECLLFIDEIIREATTIPLKA</sequence>
<dbReference type="Proteomes" id="UP000282423">
    <property type="component" value="Unassembled WGS sequence"/>
</dbReference>
<gene>
    <name evidence="1" type="ORF">D7322_08590</name>
</gene>
<proteinExistence type="predicted"/>
<dbReference type="AlphaFoldDB" id="A0A420W0N4"/>
<dbReference type="EMBL" id="RBWS01000006">
    <property type="protein sequence ID" value="RKO72138.1"/>
    <property type="molecule type" value="Genomic_DNA"/>
</dbReference>
<comment type="caution">
    <text evidence="1">The sequence shown here is derived from an EMBL/GenBank/DDBJ whole genome shotgun (WGS) entry which is preliminary data.</text>
</comment>
<reference evidence="1 2" key="1">
    <citation type="submission" date="2018-10" db="EMBL/GenBank/DDBJ databases">
        <title>Sphingobacterium sp. M05W1-28.</title>
        <authorList>
            <person name="Cai H."/>
        </authorList>
    </citation>
    <scope>NUCLEOTIDE SEQUENCE [LARGE SCALE GENOMIC DNA]</scope>
    <source>
        <strain evidence="1 2">M05W1-28</strain>
    </source>
</reference>
<dbReference type="RefSeq" id="WP_121123217.1">
    <property type="nucleotide sequence ID" value="NZ_RBWS01000006.1"/>
</dbReference>
<name>A0A420W0N4_9SPHI</name>
<accession>A0A420W0N4</accession>